<dbReference type="Proteomes" id="UP000286806">
    <property type="component" value="Unassembled WGS sequence"/>
</dbReference>
<dbReference type="InterPro" id="IPR011010">
    <property type="entry name" value="DNA_brk_join_enz"/>
</dbReference>
<dbReference type="OrthoDB" id="9775880at2"/>
<dbReference type="GO" id="GO:0015074">
    <property type="term" value="P:DNA integration"/>
    <property type="evidence" value="ECO:0007669"/>
    <property type="project" value="UniProtKB-KW"/>
</dbReference>
<dbReference type="SUPFAM" id="SSF56349">
    <property type="entry name" value="DNA breaking-rejoining enzymes"/>
    <property type="match status" value="1"/>
</dbReference>
<sequence length="412" mass="46329">MGRSIHRLSALAVKHTSVPGYYPDGAGLYLQVSQSGTKSWIFRYTREKRTREMGLGPLHTISLSEGRLKATEQRKLLLDGIDPIEARSAAKVQAKLAAAKTMSFDNCAKVYIDAHRASWRNAKHTAQWESTLRSYATPIFGDIPVQNIDTTLVMKAVEPIWVEKPETASRVRGRIESILNWATVRGFRTGDNPARWRGHLDHLLPNHTKIRKVEHHPALPYTGVADFMTELVNQEGIAARALEFLILTAARTGEAIGATWSEFDLTNKTWTIGAERMKAYKEHRIPLSPRALQIIEGMQTISTGGEYVFPGRQECKPLSNMAMLALLKRMGRIKLTTHGFRSTFRDWTAECTNYPREVAEMALAHSVGDKVEAAYRRGDLFEKRCHLMADWAQYCSSAGESTVKIVYITNNT</sequence>
<dbReference type="PROSITE" id="PS51898">
    <property type="entry name" value="TYR_RECOMBINASE"/>
    <property type="match status" value="1"/>
</dbReference>
<dbReference type="Pfam" id="PF13356">
    <property type="entry name" value="Arm-DNA-bind_3"/>
    <property type="match status" value="1"/>
</dbReference>
<evidence type="ECO:0000256" key="1">
    <source>
        <dbReference type="ARBA" id="ARBA00008857"/>
    </source>
</evidence>
<dbReference type="InterPro" id="IPR044068">
    <property type="entry name" value="CB"/>
</dbReference>
<dbReference type="InterPro" id="IPR002104">
    <property type="entry name" value="Integrase_catalytic"/>
</dbReference>
<dbReference type="Gene3D" id="3.30.160.390">
    <property type="entry name" value="Integrase, DNA-binding domain"/>
    <property type="match status" value="1"/>
</dbReference>
<protein>
    <submittedName>
        <fullName evidence="8">Integrase</fullName>
    </submittedName>
</protein>
<keyword evidence="4" id="KW-0233">DNA recombination</keyword>
<accession>A0A401JBN2</accession>
<dbReference type="GO" id="GO:0003677">
    <property type="term" value="F:DNA binding"/>
    <property type="evidence" value="ECO:0007669"/>
    <property type="project" value="UniProtKB-UniRule"/>
</dbReference>
<dbReference type="InterPro" id="IPR050808">
    <property type="entry name" value="Phage_Integrase"/>
</dbReference>
<dbReference type="Pfam" id="PF00589">
    <property type="entry name" value="Phage_integrase"/>
    <property type="match status" value="1"/>
</dbReference>
<keyword evidence="3 5" id="KW-0238">DNA-binding</keyword>
<dbReference type="EMBL" id="BGOW01000005">
    <property type="protein sequence ID" value="GBL45072.1"/>
    <property type="molecule type" value="Genomic_DNA"/>
</dbReference>
<dbReference type="CDD" id="cd00801">
    <property type="entry name" value="INT_P4_C"/>
    <property type="match status" value="1"/>
</dbReference>
<reference evidence="8 9" key="1">
    <citation type="journal article" date="2019" name="Front. Microbiol.">
        <title>Genomes of Neutrophilic Sulfur-Oxidizing Chemolithoautotrophs Representing 9 Proteobacterial Species From 8 Genera.</title>
        <authorList>
            <person name="Watanabe T."/>
            <person name="Kojima H."/>
            <person name="Umezawa K."/>
            <person name="Hori C."/>
            <person name="Takasuka T.E."/>
            <person name="Kato Y."/>
            <person name="Fukui M."/>
        </authorList>
    </citation>
    <scope>NUCLEOTIDE SEQUENCE [LARGE SCALE GENOMIC DNA]</scope>
    <source>
        <strain evidence="8 9">TTN</strain>
    </source>
</reference>
<dbReference type="InterPro" id="IPR053876">
    <property type="entry name" value="Phage_int_M"/>
</dbReference>
<dbReference type="InterPro" id="IPR025166">
    <property type="entry name" value="Integrase_DNA_bind_dom"/>
</dbReference>
<evidence type="ECO:0000256" key="2">
    <source>
        <dbReference type="ARBA" id="ARBA00022908"/>
    </source>
</evidence>
<dbReference type="InterPro" id="IPR010998">
    <property type="entry name" value="Integrase_recombinase_N"/>
</dbReference>
<dbReference type="PROSITE" id="PS51900">
    <property type="entry name" value="CB"/>
    <property type="match status" value="1"/>
</dbReference>
<dbReference type="RefSeq" id="WP_124703912.1">
    <property type="nucleotide sequence ID" value="NZ_BGOW01000005.1"/>
</dbReference>
<feature type="domain" description="Core-binding (CB)" evidence="7">
    <location>
        <begin position="102"/>
        <end position="183"/>
    </location>
</feature>
<dbReference type="Pfam" id="PF22022">
    <property type="entry name" value="Phage_int_M"/>
    <property type="match status" value="1"/>
</dbReference>
<dbReference type="PANTHER" id="PTHR30629">
    <property type="entry name" value="PROPHAGE INTEGRASE"/>
    <property type="match status" value="1"/>
</dbReference>
<dbReference type="Gene3D" id="1.10.150.130">
    <property type="match status" value="1"/>
</dbReference>
<evidence type="ECO:0000313" key="9">
    <source>
        <dbReference type="Proteomes" id="UP000286806"/>
    </source>
</evidence>
<feature type="domain" description="Tyr recombinase" evidence="6">
    <location>
        <begin position="214"/>
        <end position="388"/>
    </location>
</feature>
<dbReference type="Gene3D" id="1.10.443.10">
    <property type="entry name" value="Intergrase catalytic core"/>
    <property type="match status" value="1"/>
</dbReference>
<keyword evidence="2" id="KW-0229">DNA integration</keyword>
<evidence type="ECO:0000313" key="8">
    <source>
        <dbReference type="EMBL" id="GBL45072.1"/>
    </source>
</evidence>
<evidence type="ECO:0000259" key="6">
    <source>
        <dbReference type="PROSITE" id="PS51898"/>
    </source>
</evidence>
<evidence type="ECO:0000259" key="7">
    <source>
        <dbReference type="PROSITE" id="PS51900"/>
    </source>
</evidence>
<keyword evidence="9" id="KW-1185">Reference proteome</keyword>
<evidence type="ECO:0000256" key="5">
    <source>
        <dbReference type="PROSITE-ProRule" id="PRU01248"/>
    </source>
</evidence>
<organism evidence="8 9">
    <name type="scientific">Sulfuriferula multivorans</name>
    <dbReference type="NCBI Taxonomy" id="1559896"/>
    <lineage>
        <taxon>Bacteria</taxon>
        <taxon>Pseudomonadati</taxon>
        <taxon>Pseudomonadota</taxon>
        <taxon>Betaproteobacteria</taxon>
        <taxon>Nitrosomonadales</taxon>
        <taxon>Sulfuricellaceae</taxon>
        <taxon>Sulfuriferula</taxon>
    </lineage>
</organism>
<evidence type="ECO:0000256" key="3">
    <source>
        <dbReference type="ARBA" id="ARBA00023125"/>
    </source>
</evidence>
<comment type="similarity">
    <text evidence="1">Belongs to the 'phage' integrase family.</text>
</comment>
<dbReference type="InterPro" id="IPR013762">
    <property type="entry name" value="Integrase-like_cat_sf"/>
</dbReference>
<comment type="caution">
    <text evidence="8">The sequence shown here is derived from an EMBL/GenBank/DDBJ whole genome shotgun (WGS) entry which is preliminary data.</text>
</comment>
<dbReference type="AlphaFoldDB" id="A0A401JBN2"/>
<gene>
    <name evidence="8" type="ORF">SFMTTN_0876</name>
</gene>
<evidence type="ECO:0000256" key="4">
    <source>
        <dbReference type="ARBA" id="ARBA00023172"/>
    </source>
</evidence>
<dbReference type="GO" id="GO:0006310">
    <property type="term" value="P:DNA recombination"/>
    <property type="evidence" value="ECO:0007669"/>
    <property type="project" value="UniProtKB-KW"/>
</dbReference>
<dbReference type="InterPro" id="IPR038488">
    <property type="entry name" value="Integrase_DNA-bd_sf"/>
</dbReference>
<dbReference type="PANTHER" id="PTHR30629:SF2">
    <property type="entry name" value="PROPHAGE INTEGRASE INTS-RELATED"/>
    <property type="match status" value="1"/>
</dbReference>
<proteinExistence type="inferred from homology"/>
<name>A0A401JBN2_9PROT</name>